<dbReference type="Gene3D" id="1.25.40.10">
    <property type="entry name" value="Tetratricopeptide repeat domain"/>
    <property type="match status" value="1"/>
</dbReference>
<feature type="binding site" evidence="4">
    <location>
        <position position="361"/>
    </location>
    <ligand>
        <name>Fe cation</name>
        <dbReference type="ChEBI" id="CHEBI:24875"/>
    </ligand>
</feature>
<protein>
    <recommendedName>
        <fullName evidence="4">Lipopolysaccharide assembly protein B</fullName>
    </recommendedName>
</protein>
<dbReference type="Pfam" id="PF18073">
    <property type="entry name" value="Zn_ribbon_LapB"/>
    <property type="match status" value="1"/>
</dbReference>
<dbReference type="Pfam" id="PF13176">
    <property type="entry name" value="TPR_7"/>
    <property type="match status" value="1"/>
</dbReference>
<keyword evidence="4" id="KW-1133">Transmembrane helix</keyword>
<proteinExistence type="inferred from homology"/>
<dbReference type="PANTHER" id="PTHR45586">
    <property type="entry name" value="TPR REPEAT-CONTAINING PROTEIN PA4667"/>
    <property type="match status" value="1"/>
</dbReference>
<feature type="binding site" evidence="4">
    <location>
        <position position="375"/>
    </location>
    <ligand>
        <name>Fe cation</name>
        <dbReference type="ChEBI" id="CHEBI:24875"/>
    </ligand>
</feature>
<dbReference type="NCBIfam" id="NF008757">
    <property type="entry name" value="PRK11788.1-5"/>
    <property type="match status" value="1"/>
</dbReference>
<dbReference type="EMBL" id="JAUQTG010000001">
    <property type="protein sequence ID" value="MDO7855382.1"/>
    <property type="molecule type" value="Genomic_DNA"/>
</dbReference>
<evidence type="ECO:0000256" key="1">
    <source>
        <dbReference type="ARBA" id="ARBA00022723"/>
    </source>
</evidence>
<reference evidence="7" key="2">
    <citation type="journal article" date="2024" name="Int. J. Antimicrob. Agents">
        <title>Identification of a novel Providencia species showing multi-drug-resistant in three patients with hospital-acquired infection.</title>
        <authorList>
            <person name="Yang W."/>
            <person name="Chen J."/>
            <person name="Yang F."/>
            <person name="Ji P."/>
            <person name="Shen S."/>
            <person name="Yin D."/>
            <person name="Hu F."/>
        </authorList>
    </citation>
    <scope>NUCLEOTIDE SEQUENCE</scope>
    <source>
        <strain evidence="7">CRE-138-0111</strain>
    </source>
</reference>
<keyword evidence="4" id="KW-1003">Cell membrane</keyword>
<keyword evidence="3 4" id="KW-0802">TPR repeat</keyword>
<keyword evidence="4" id="KW-0812">Transmembrane</keyword>
<evidence type="ECO:0000313" key="7">
    <source>
        <dbReference type="EMBL" id="MDO7855382.1"/>
    </source>
</evidence>
<dbReference type="SMART" id="SM00028">
    <property type="entry name" value="TPR"/>
    <property type="match status" value="3"/>
</dbReference>
<evidence type="ECO:0000259" key="6">
    <source>
        <dbReference type="Pfam" id="PF18073"/>
    </source>
</evidence>
<evidence type="ECO:0000256" key="2">
    <source>
        <dbReference type="ARBA" id="ARBA00022737"/>
    </source>
</evidence>
<feature type="topological domain" description="Cytoplasmic" evidence="4">
    <location>
        <begin position="21"/>
        <end position="402"/>
    </location>
</feature>
<dbReference type="InterPro" id="IPR011990">
    <property type="entry name" value="TPR-like_helical_dom_sf"/>
</dbReference>
<sequence>MFELLFLLLPVAAAYGWYMGRRSAQQDKQQHANRLSRDYVTGVNFLLSNQQDKAVDLFLDMLKNEDSSAFEAHLTLGNLFRSRGEVERAIRIHQSLVESAALSFEQRLLATQQLGRDYMAAGVYDRAESMFQQLTDEVDFKLSALQSLLNIYQLTSDWTNAIEAAGKLVKLGHNELREQIAHFYCELATQQLASDDLDDALTLLNKAEQADKNCARVSIMKGRLFIEQGNYDKAINVLKQVYEQDRELVADTLPLLYDCYQHTGQSNEWENYLRQCVAGNSGAIAELYLADIIVEQQNHEAAASYINDQIQRHPTMRLFYRLMDYHLQEAEEGRAKESLILLRKMVGEQIRTKPDYRCHKCGFTSHSLYWHCPSCRSWDTIKPIRGLDGQWQRHFFQINMTF</sequence>
<evidence type="ECO:0000256" key="5">
    <source>
        <dbReference type="PROSITE-ProRule" id="PRU00339"/>
    </source>
</evidence>
<evidence type="ECO:0000256" key="4">
    <source>
        <dbReference type="HAMAP-Rule" id="MF_00994"/>
    </source>
</evidence>
<keyword evidence="1 4" id="KW-0479">Metal-binding</keyword>
<keyword evidence="4" id="KW-0997">Cell inner membrane</keyword>
<evidence type="ECO:0000313" key="8">
    <source>
        <dbReference type="Proteomes" id="UP001176478"/>
    </source>
</evidence>
<comment type="similarity">
    <text evidence="4">Belongs to the LapB family.</text>
</comment>
<feature type="repeat" description="TPR" evidence="5">
    <location>
        <begin position="215"/>
        <end position="248"/>
    </location>
</feature>
<dbReference type="SUPFAM" id="SSF48452">
    <property type="entry name" value="TPR-like"/>
    <property type="match status" value="1"/>
</dbReference>
<feature type="domain" description="LapB rubredoxin metal binding" evidence="6">
    <location>
        <begin position="356"/>
        <end position="383"/>
    </location>
</feature>
<name>A0ABT9AND5_9GAMM</name>
<dbReference type="InterPro" id="IPR019734">
    <property type="entry name" value="TPR_rpt"/>
</dbReference>
<dbReference type="PANTHER" id="PTHR45586:SF1">
    <property type="entry name" value="LIPOPOLYSACCHARIDE ASSEMBLY PROTEIN B"/>
    <property type="match status" value="1"/>
</dbReference>
<dbReference type="InterPro" id="IPR030865">
    <property type="entry name" value="LapB"/>
</dbReference>
<dbReference type="Proteomes" id="UP001176478">
    <property type="component" value="Unassembled WGS sequence"/>
</dbReference>
<comment type="function">
    <text evidence="4">Modulates cellular lipopolysaccharide (LPS) levels by regulating LpxC, which is involved in lipid A biosynthesis. May act by modulating the proteolytic activity of FtsH towards LpxC. May also coordinate assembly of proteins involved in LPS synthesis at the plasma membrane.</text>
</comment>
<keyword evidence="8" id="KW-1185">Reference proteome</keyword>
<feature type="binding site" evidence="4">
    <location>
        <position position="358"/>
    </location>
    <ligand>
        <name>Fe cation</name>
        <dbReference type="ChEBI" id="CHEBI:24875"/>
    </ligand>
</feature>
<gene>
    <name evidence="4 7" type="primary">lapB</name>
    <name evidence="7" type="ORF">Q5E86_03120</name>
</gene>
<organism evidence="7 8">
    <name type="scientific">Providencia huashanensis</name>
    <dbReference type="NCBI Taxonomy" id="3037798"/>
    <lineage>
        <taxon>Bacteria</taxon>
        <taxon>Pseudomonadati</taxon>
        <taxon>Pseudomonadota</taxon>
        <taxon>Gammaproteobacteria</taxon>
        <taxon>Enterobacterales</taxon>
        <taxon>Morganellaceae</taxon>
        <taxon>Providencia</taxon>
    </lineage>
</organism>
<comment type="subcellular location">
    <subcellularLocation>
        <location evidence="4">Cell inner membrane</location>
        <topology evidence="4">Single-pass membrane protein</topology>
        <orientation evidence="4">Cytoplasmic side</orientation>
    </subcellularLocation>
</comment>
<comment type="caution">
    <text evidence="7">The sequence shown here is derived from an EMBL/GenBank/DDBJ whole genome shotgun (WGS) entry which is preliminary data.</text>
</comment>
<accession>A0ABT9AND5</accession>
<reference evidence="7" key="1">
    <citation type="submission" date="2023-07" db="EMBL/GenBank/DDBJ databases">
        <authorList>
            <person name="Yang W."/>
            <person name="Chen J."/>
            <person name="Ji P."/>
            <person name="Hu F."/>
        </authorList>
    </citation>
    <scope>NUCLEOTIDE SEQUENCE</scope>
    <source>
        <strain evidence="7">CRE-138-0111</strain>
    </source>
</reference>
<dbReference type="HAMAP" id="MF_00994">
    <property type="entry name" value="LPS_assembly_LapB"/>
    <property type="match status" value="1"/>
</dbReference>
<dbReference type="NCBIfam" id="NF008753">
    <property type="entry name" value="PRK11788.1-1"/>
    <property type="match status" value="1"/>
</dbReference>
<evidence type="ECO:0000256" key="3">
    <source>
        <dbReference type="ARBA" id="ARBA00022803"/>
    </source>
</evidence>
<dbReference type="Pfam" id="PF14559">
    <property type="entry name" value="TPR_19"/>
    <property type="match status" value="1"/>
</dbReference>
<keyword evidence="2 4" id="KW-0677">Repeat</keyword>
<dbReference type="PROSITE" id="PS50005">
    <property type="entry name" value="TPR"/>
    <property type="match status" value="1"/>
</dbReference>
<dbReference type="InterPro" id="IPR041166">
    <property type="entry name" value="Rubredoxin_2"/>
</dbReference>
<dbReference type="NCBIfam" id="NF008756">
    <property type="entry name" value="PRK11788.1-4"/>
    <property type="match status" value="1"/>
</dbReference>
<dbReference type="InterPro" id="IPR051012">
    <property type="entry name" value="CellSynth/LPSAsmb/PSIAsmb"/>
</dbReference>
<keyword evidence="4" id="KW-0408">Iron</keyword>
<feature type="binding site" evidence="4">
    <location>
        <position position="372"/>
    </location>
    <ligand>
        <name>Fe cation</name>
        <dbReference type="ChEBI" id="CHEBI:24875"/>
    </ligand>
</feature>
<keyword evidence="4" id="KW-0472">Membrane</keyword>